<sequence length="133" mass="14284">MKLEVEICLEASSSVGIGKNDIARKATSLGGTVREVLDLWERLERRSLGLSIIQAIVGNHLYLMVPGTGLSIAMDGVGIRLPSPEERAAFETALQLGQVQIAVIHHMTQSHLILHQATGIPLAGMDGFSSERS</sequence>
<proteinExistence type="predicted"/>
<protein>
    <submittedName>
        <fullName evidence="1">Uncharacterized protein</fullName>
    </submittedName>
</protein>
<name>A0A1J0EUJ3_9PSED</name>
<evidence type="ECO:0000313" key="2">
    <source>
        <dbReference type="Proteomes" id="UP000182567"/>
    </source>
</evidence>
<evidence type="ECO:0000313" key="1">
    <source>
        <dbReference type="EMBL" id="APC19460.1"/>
    </source>
</evidence>
<reference evidence="2" key="1">
    <citation type="submission" date="2016-10" db="EMBL/GenBank/DDBJ databases">
        <title>Pseudomonas frederiksbergensis ERGS4:02 complete genome.</title>
        <authorList>
            <person name="Kumar R."/>
            <person name="Acharya V."/>
            <person name="Singh D."/>
        </authorList>
    </citation>
    <scope>NUCLEOTIDE SEQUENCE [LARGE SCALE GENOMIC DNA]</scope>
    <source>
        <strain evidence="2">ERGS4:02</strain>
        <plasmid evidence="2">Plasmid unnamed1</plasmid>
    </source>
</reference>
<dbReference type="EMBL" id="CP017887">
    <property type="protein sequence ID" value="APC19460.1"/>
    <property type="molecule type" value="Genomic_DNA"/>
</dbReference>
<dbReference type="Proteomes" id="UP000182567">
    <property type="component" value="Plasmid unnamed1"/>
</dbReference>
<dbReference type="AlphaFoldDB" id="A0A1J0EUJ3"/>
<keyword evidence="1" id="KW-0614">Plasmid</keyword>
<organism evidence="1 2">
    <name type="scientific">Pseudomonas frederiksbergensis</name>
    <dbReference type="NCBI Taxonomy" id="104087"/>
    <lineage>
        <taxon>Bacteria</taxon>
        <taxon>Pseudomonadati</taxon>
        <taxon>Pseudomonadota</taxon>
        <taxon>Gammaproteobacteria</taxon>
        <taxon>Pseudomonadales</taxon>
        <taxon>Pseudomonadaceae</taxon>
        <taxon>Pseudomonas</taxon>
    </lineage>
</organism>
<geneLocation type="plasmid" evidence="1">
    <name>unnamed1</name>
</geneLocation>
<gene>
    <name evidence="1" type="ORF">BLL42_27380</name>
</gene>
<accession>A0A1J0EUJ3</accession>